<feature type="transmembrane region" description="Helical" evidence="6">
    <location>
        <begin position="206"/>
        <end position="229"/>
    </location>
</feature>
<dbReference type="Pfam" id="PF07690">
    <property type="entry name" value="MFS_1"/>
    <property type="match status" value="1"/>
</dbReference>
<feature type="transmembrane region" description="Helical" evidence="6">
    <location>
        <begin position="431"/>
        <end position="448"/>
    </location>
</feature>
<feature type="transmembrane region" description="Helical" evidence="6">
    <location>
        <begin position="359"/>
        <end position="379"/>
    </location>
</feature>
<organism evidence="8 9">
    <name type="scientific">Amnibacterium kyonggiense</name>
    <dbReference type="NCBI Taxonomy" id="595671"/>
    <lineage>
        <taxon>Bacteria</taxon>
        <taxon>Bacillati</taxon>
        <taxon>Actinomycetota</taxon>
        <taxon>Actinomycetes</taxon>
        <taxon>Micrococcales</taxon>
        <taxon>Microbacteriaceae</taxon>
        <taxon>Amnibacterium</taxon>
    </lineage>
</organism>
<dbReference type="Gene3D" id="1.20.1250.20">
    <property type="entry name" value="MFS general substrate transporter like domains"/>
    <property type="match status" value="1"/>
</dbReference>
<dbReference type="AlphaFoldDB" id="A0A4R7FSA5"/>
<protein>
    <submittedName>
        <fullName evidence="8">Putative MFS family arabinose efflux permease</fullName>
    </submittedName>
</protein>
<evidence type="ECO:0000256" key="6">
    <source>
        <dbReference type="SAM" id="Phobius"/>
    </source>
</evidence>
<feature type="transmembrane region" description="Helical" evidence="6">
    <location>
        <begin position="140"/>
        <end position="161"/>
    </location>
</feature>
<keyword evidence="3 6" id="KW-0812">Transmembrane</keyword>
<dbReference type="InterPro" id="IPR020846">
    <property type="entry name" value="MFS_dom"/>
</dbReference>
<keyword evidence="9" id="KW-1185">Reference proteome</keyword>
<name>A0A4R7FSA5_9MICO</name>
<dbReference type="GO" id="GO:0022857">
    <property type="term" value="F:transmembrane transporter activity"/>
    <property type="evidence" value="ECO:0007669"/>
    <property type="project" value="InterPro"/>
</dbReference>
<reference evidence="8 9" key="1">
    <citation type="submission" date="2019-03" db="EMBL/GenBank/DDBJ databases">
        <title>Genomic Encyclopedia of Archaeal and Bacterial Type Strains, Phase II (KMG-II): from individual species to whole genera.</title>
        <authorList>
            <person name="Goeker M."/>
        </authorList>
    </citation>
    <scope>NUCLEOTIDE SEQUENCE [LARGE SCALE GENOMIC DNA]</scope>
    <source>
        <strain evidence="8 9">DSM 24782</strain>
    </source>
</reference>
<feature type="transmembrane region" description="Helical" evidence="6">
    <location>
        <begin position="303"/>
        <end position="324"/>
    </location>
</feature>
<feature type="transmembrane region" description="Helical" evidence="6">
    <location>
        <begin position="21"/>
        <end position="47"/>
    </location>
</feature>
<evidence type="ECO:0000256" key="3">
    <source>
        <dbReference type="ARBA" id="ARBA00022692"/>
    </source>
</evidence>
<dbReference type="InterPro" id="IPR011701">
    <property type="entry name" value="MFS"/>
</dbReference>
<keyword evidence="4 6" id="KW-1133">Transmembrane helix</keyword>
<dbReference type="Proteomes" id="UP000295344">
    <property type="component" value="Unassembled WGS sequence"/>
</dbReference>
<gene>
    <name evidence="8" type="ORF">CLV52_1115</name>
</gene>
<feature type="transmembrane region" description="Helical" evidence="6">
    <location>
        <begin position="173"/>
        <end position="194"/>
    </location>
</feature>
<evidence type="ECO:0000256" key="2">
    <source>
        <dbReference type="ARBA" id="ARBA00022448"/>
    </source>
</evidence>
<feature type="transmembrane region" description="Helical" evidence="6">
    <location>
        <begin position="336"/>
        <end position="353"/>
    </location>
</feature>
<proteinExistence type="predicted"/>
<evidence type="ECO:0000256" key="1">
    <source>
        <dbReference type="ARBA" id="ARBA00004429"/>
    </source>
</evidence>
<dbReference type="GO" id="GO:0005886">
    <property type="term" value="C:plasma membrane"/>
    <property type="evidence" value="ECO:0007669"/>
    <property type="project" value="UniProtKB-SubCell"/>
</dbReference>
<evidence type="ECO:0000256" key="5">
    <source>
        <dbReference type="ARBA" id="ARBA00023136"/>
    </source>
</evidence>
<dbReference type="RefSeq" id="WP_211342609.1">
    <property type="nucleotide sequence ID" value="NZ_BAAARP010000001.1"/>
</dbReference>
<sequence>MSVRTAPPPGRFDRRLLAPMILGSILNPINSSIIAVALVPIAVAFGAPASETAWLVSALYVATAIGQPLVGRLVDVFGPRRLFLAGTLLTGVAGLIGALAPSIAVLVVARIVLGFGTCSGYPASMVLIRREAERTGQASPAGVLTALAVATQTVAVVGPTLGGLLVDLGGWRATFAVNVPLAVAGVLLGLLVLPKDEAVPEAGRRFLHLDWAGVALFAGVLVALLLFLMDPHVETVWLLGAAVVAAAAFAWRELRARDPFIDVRVFAGDRALLATYARSLLAATVSYGYLYGFTQWLEDGRGLTASAAGLVLLSTFVVGLLVSITTGRRPQVWPKLLVGGVVQVVVSAALLLVTGASPIWFLVAVAAVLGVPQGMLNLANQNALYFQADPDRVGASAGLLRTFMYLGAIVSSSASAGFFGQRADTGGLHELAVFMLVACVLLVVLVLADRRLRLIGRPEPEPA</sequence>
<dbReference type="PANTHER" id="PTHR23501:SF191">
    <property type="entry name" value="VACUOLAR BASIC AMINO ACID TRANSPORTER 4"/>
    <property type="match status" value="1"/>
</dbReference>
<comment type="caution">
    <text evidence="8">The sequence shown here is derived from an EMBL/GenBank/DDBJ whole genome shotgun (WGS) entry which is preliminary data.</text>
</comment>
<evidence type="ECO:0000259" key="7">
    <source>
        <dbReference type="PROSITE" id="PS50850"/>
    </source>
</evidence>
<dbReference type="PANTHER" id="PTHR23501">
    <property type="entry name" value="MAJOR FACILITATOR SUPERFAMILY"/>
    <property type="match status" value="1"/>
</dbReference>
<feature type="transmembrane region" description="Helical" evidence="6">
    <location>
        <begin position="235"/>
        <end position="251"/>
    </location>
</feature>
<evidence type="ECO:0000313" key="9">
    <source>
        <dbReference type="Proteomes" id="UP000295344"/>
    </source>
</evidence>
<keyword evidence="2" id="KW-0813">Transport</keyword>
<feature type="transmembrane region" description="Helical" evidence="6">
    <location>
        <begin position="107"/>
        <end position="128"/>
    </location>
</feature>
<dbReference type="PROSITE" id="PS50850">
    <property type="entry name" value="MFS"/>
    <property type="match status" value="1"/>
</dbReference>
<dbReference type="EMBL" id="SOAM01000001">
    <property type="protein sequence ID" value="TDS80549.1"/>
    <property type="molecule type" value="Genomic_DNA"/>
</dbReference>
<dbReference type="Gene3D" id="1.20.1720.10">
    <property type="entry name" value="Multidrug resistance protein D"/>
    <property type="match status" value="1"/>
</dbReference>
<evidence type="ECO:0000313" key="8">
    <source>
        <dbReference type="EMBL" id="TDS80549.1"/>
    </source>
</evidence>
<evidence type="ECO:0000256" key="4">
    <source>
        <dbReference type="ARBA" id="ARBA00022989"/>
    </source>
</evidence>
<feature type="domain" description="Major facilitator superfamily (MFS) profile" evidence="7">
    <location>
        <begin position="16"/>
        <end position="450"/>
    </location>
</feature>
<dbReference type="InterPro" id="IPR036259">
    <property type="entry name" value="MFS_trans_sf"/>
</dbReference>
<feature type="transmembrane region" description="Helical" evidence="6">
    <location>
        <begin position="53"/>
        <end position="70"/>
    </location>
</feature>
<accession>A0A4R7FSA5</accession>
<feature type="transmembrane region" description="Helical" evidence="6">
    <location>
        <begin position="82"/>
        <end position="101"/>
    </location>
</feature>
<keyword evidence="5 6" id="KW-0472">Membrane</keyword>
<feature type="transmembrane region" description="Helical" evidence="6">
    <location>
        <begin position="271"/>
        <end position="291"/>
    </location>
</feature>
<dbReference type="SUPFAM" id="SSF103473">
    <property type="entry name" value="MFS general substrate transporter"/>
    <property type="match status" value="1"/>
</dbReference>
<feature type="transmembrane region" description="Helical" evidence="6">
    <location>
        <begin position="399"/>
        <end position="419"/>
    </location>
</feature>
<comment type="subcellular location">
    <subcellularLocation>
        <location evidence="1">Cell inner membrane</location>
        <topology evidence="1">Multi-pass membrane protein</topology>
    </subcellularLocation>
</comment>